<evidence type="ECO:0000256" key="1">
    <source>
        <dbReference type="ARBA" id="ARBA00022500"/>
    </source>
</evidence>
<dbReference type="InterPro" id="IPR028051">
    <property type="entry name" value="CheX-like_dom"/>
</dbReference>
<evidence type="ECO:0000313" key="4">
    <source>
        <dbReference type="Proteomes" id="UP000595254"/>
    </source>
</evidence>
<gene>
    <name evidence="3" type="ORF">I6J18_21985</name>
</gene>
<dbReference type="Proteomes" id="UP000595254">
    <property type="component" value="Chromosome"/>
</dbReference>
<evidence type="ECO:0000259" key="2">
    <source>
        <dbReference type="Pfam" id="PF13690"/>
    </source>
</evidence>
<dbReference type="AlphaFoldDB" id="A0A974NRZ9"/>
<dbReference type="EMBL" id="CP068053">
    <property type="protein sequence ID" value="QQT02791.1"/>
    <property type="molecule type" value="Genomic_DNA"/>
</dbReference>
<proteinExistence type="predicted"/>
<dbReference type="PANTHER" id="PTHR39452">
    <property type="entry name" value="CHEY-P PHOSPHATASE CHEX"/>
    <property type="match status" value="1"/>
</dbReference>
<dbReference type="PANTHER" id="PTHR39452:SF1">
    <property type="entry name" value="CHEY-P PHOSPHATASE CHEX"/>
    <property type="match status" value="1"/>
</dbReference>
<sequence length="159" mass="17272">MNLGGLVVLTTKITAVLNSTIHAINTVIPVETEISEPSIIVEPFEHASIGVLIGVTGDVLGRLFIEMDRATVGRLGEFMFHMPLSDELLESFAAELGNMVAGNLSTHLSNKKIEMEITPPTVISGESLMYGFNKAFNLTFQLKDIGKLTIILMIENEPS</sequence>
<keyword evidence="1" id="KW-0145">Chemotaxis</keyword>
<dbReference type="InterPro" id="IPR038756">
    <property type="entry name" value="CheX-like"/>
</dbReference>
<keyword evidence="4" id="KW-1185">Reference proteome</keyword>
<feature type="domain" description="Chemotaxis phosphatase CheX-like" evidence="2">
    <location>
        <begin position="50"/>
        <end position="128"/>
    </location>
</feature>
<dbReference type="CDD" id="cd17906">
    <property type="entry name" value="CheX"/>
    <property type="match status" value="1"/>
</dbReference>
<accession>A0A974NRZ9</accession>
<dbReference type="GO" id="GO:0006935">
    <property type="term" value="P:chemotaxis"/>
    <property type="evidence" value="ECO:0007669"/>
    <property type="project" value="UniProtKB-KW"/>
</dbReference>
<dbReference type="SUPFAM" id="SSF103039">
    <property type="entry name" value="CheC-like"/>
    <property type="match status" value="1"/>
</dbReference>
<dbReference type="Gene3D" id="3.40.1550.10">
    <property type="entry name" value="CheC-like"/>
    <property type="match status" value="1"/>
</dbReference>
<reference evidence="3 4" key="1">
    <citation type="submission" date="2021-01" db="EMBL/GenBank/DDBJ databases">
        <title>FDA dAtabase for Regulatory Grade micrObial Sequences (FDA-ARGOS): Supporting development and validation of Infectious Disease Dx tests.</title>
        <authorList>
            <person name="Nelson B."/>
            <person name="Plummer A."/>
            <person name="Tallon L."/>
            <person name="Sadzewicz L."/>
            <person name="Zhao X."/>
            <person name="Boylan J."/>
            <person name="Ott S."/>
            <person name="Bowen H."/>
            <person name="Vavikolanu K."/>
            <person name="Mehta A."/>
            <person name="Aluvathingal J."/>
            <person name="Nadendla S."/>
            <person name="Myers T."/>
            <person name="Yan Y."/>
            <person name="Sichtig H."/>
        </authorList>
    </citation>
    <scope>NUCLEOTIDE SEQUENCE [LARGE SCALE GENOMIC DNA]</scope>
    <source>
        <strain evidence="3 4">FDAARGOS_1161</strain>
    </source>
</reference>
<dbReference type="InterPro" id="IPR028976">
    <property type="entry name" value="CheC-like_sf"/>
</dbReference>
<dbReference type="KEGG" id="ppsr:I6J18_21985"/>
<name>A0A974NRZ9_PERPY</name>
<evidence type="ECO:0000313" key="3">
    <source>
        <dbReference type="EMBL" id="QQT02791.1"/>
    </source>
</evidence>
<dbReference type="Pfam" id="PF13690">
    <property type="entry name" value="CheX"/>
    <property type="match status" value="1"/>
</dbReference>
<protein>
    <submittedName>
        <fullName evidence="3">Chemotaxis protein CheX</fullName>
    </submittedName>
</protein>
<organism evidence="3 4">
    <name type="scientific">Peribacillus psychrosaccharolyticus</name>
    <name type="common">Bacillus psychrosaccharolyticus</name>
    <dbReference type="NCBI Taxonomy" id="1407"/>
    <lineage>
        <taxon>Bacteria</taxon>
        <taxon>Bacillati</taxon>
        <taxon>Bacillota</taxon>
        <taxon>Bacilli</taxon>
        <taxon>Bacillales</taxon>
        <taxon>Bacillaceae</taxon>
        <taxon>Peribacillus</taxon>
    </lineage>
</organism>